<evidence type="ECO:0000313" key="20">
    <source>
        <dbReference type="EMBL" id="QTX33501.1"/>
    </source>
</evidence>
<feature type="binding site" evidence="16">
    <location>
        <begin position="196"/>
        <end position="203"/>
    </location>
    <ligand>
        <name>ATP</name>
        <dbReference type="ChEBI" id="CHEBI:30616"/>
    </ligand>
</feature>
<keyword evidence="11 16" id="KW-0067">ATP-binding</keyword>
<keyword evidence="13 16" id="KW-0482">Metalloprotease</keyword>
<dbReference type="Pfam" id="PF00004">
    <property type="entry name" value="AAA"/>
    <property type="match status" value="1"/>
</dbReference>
<dbReference type="CDD" id="cd19501">
    <property type="entry name" value="RecA-like_FtsH"/>
    <property type="match status" value="1"/>
</dbReference>
<comment type="cofactor">
    <cofactor evidence="16">
        <name>Zn(2+)</name>
        <dbReference type="ChEBI" id="CHEBI:29105"/>
    </cofactor>
    <text evidence="16">Binds 1 zinc ion per subunit.</text>
</comment>
<dbReference type="PANTHER" id="PTHR23076">
    <property type="entry name" value="METALLOPROTEASE M41 FTSH"/>
    <property type="match status" value="1"/>
</dbReference>
<comment type="subunit">
    <text evidence="16">Homohexamer.</text>
</comment>
<feature type="transmembrane region" description="Helical" evidence="16">
    <location>
        <begin position="7"/>
        <end position="26"/>
    </location>
</feature>
<dbReference type="RefSeq" id="WP_274374788.1">
    <property type="nucleotide sequence ID" value="NZ_CP072943.1"/>
</dbReference>
<dbReference type="NCBIfam" id="TIGR01241">
    <property type="entry name" value="FtsH_fam"/>
    <property type="match status" value="1"/>
</dbReference>
<keyword evidence="3 16" id="KW-1003">Cell membrane</keyword>
<keyword evidence="5 16" id="KW-0645">Protease</keyword>
<evidence type="ECO:0000256" key="7">
    <source>
        <dbReference type="ARBA" id="ARBA00022723"/>
    </source>
</evidence>
<dbReference type="Pfam" id="PF17862">
    <property type="entry name" value="AAA_lid_3"/>
    <property type="match status" value="1"/>
</dbReference>
<dbReference type="Gene3D" id="1.20.58.760">
    <property type="entry name" value="Peptidase M41"/>
    <property type="match status" value="1"/>
</dbReference>
<evidence type="ECO:0000256" key="13">
    <source>
        <dbReference type="ARBA" id="ARBA00023049"/>
    </source>
</evidence>
<dbReference type="SUPFAM" id="SSF52540">
    <property type="entry name" value="P-loop containing nucleoside triphosphate hydrolases"/>
    <property type="match status" value="1"/>
</dbReference>
<keyword evidence="21" id="KW-1185">Reference proteome</keyword>
<dbReference type="EMBL" id="CP072943">
    <property type="protein sequence ID" value="QTX33501.1"/>
    <property type="molecule type" value="Genomic_DNA"/>
</dbReference>
<reference evidence="21" key="1">
    <citation type="submission" date="2021-04" db="EMBL/GenBank/DDBJ databases">
        <title>A novel Synergistetes isolate from a pyrite-forming mixed culture.</title>
        <authorList>
            <person name="Bunk B."/>
            <person name="Sproer C."/>
            <person name="Spring S."/>
            <person name="Pester M."/>
        </authorList>
    </citation>
    <scope>NUCLEOTIDE SEQUENCE [LARGE SCALE GENOMIC DNA]</scope>
    <source>
        <strain evidence="21">J.5.4.2-T.3.5.2</strain>
    </source>
</reference>
<comment type="similarity">
    <text evidence="17">Belongs to the AAA ATPase family.</text>
</comment>
<dbReference type="AlphaFoldDB" id="A0A9Q7AT65"/>
<name>A0A9Q7AT65_9BACT</name>
<comment type="similarity">
    <text evidence="15 16">In the central section; belongs to the AAA ATPase family.</text>
</comment>
<dbReference type="KEGG" id="aram:KAR29_06495"/>
<feature type="binding site" evidence="16">
    <location>
        <position position="418"/>
    </location>
    <ligand>
        <name>Zn(2+)</name>
        <dbReference type="ChEBI" id="CHEBI:29105"/>
        <note>catalytic</note>
    </ligand>
</feature>
<protein>
    <recommendedName>
        <fullName evidence="16">ATP-dependent zinc metalloprotease FtsH</fullName>
        <ecNumber evidence="16">3.4.24.-</ecNumber>
    </recommendedName>
</protein>
<dbReference type="GO" id="GO:0005886">
    <property type="term" value="C:plasma membrane"/>
    <property type="evidence" value="ECO:0007669"/>
    <property type="project" value="UniProtKB-SubCell"/>
</dbReference>
<keyword evidence="8 16" id="KW-0547">Nucleotide-binding</keyword>
<evidence type="ECO:0000256" key="4">
    <source>
        <dbReference type="ARBA" id="ARBA00022519"/>
    </source>
</evidence>
<dbReference type="Gene3D" id="1.10.8.60">
    <property type="match status" value="1"/>
</dbReference>
<gene>
    <name evidence="16 20" type="primary">ftsH</name>
    <name evidence="20" type="ORF">KAR29_06495</name>
</gene>
<dbReference type="FunFam" id="1.10.8.60:FF:000001">
    <property type="entry name" value="ATP-dependent zinc metalloprotease FtsH"/>
    <property type="match status" value="1"/>
</dbReference>
<comment type="function">
    <text evidence="16">Acts as a processive, ATP-dependent zinc metallopeptidase for both cytoplasmic and membrane proteins. Plays a role in the quality control of integral membrane proteins.</text>
</comment>
<dbReference type="Proteomes" id="UP000671879">
    <property type="component" value="Chromosome"/>
</dbReference>
<evidence type="ECO:0000259" key="19">
    <source>
        <dbReference type="SMART" id="SM00382"/>
    </source>
</evidence>
<dbReference type="GO" id="GO:0004176">
    <property type="term" value="F:ATP-dependent peptidase activity"/>
    <property type="evidence" value="ECO:0007669"/>
    <property type="project" value="InterPro"/>
</dbReference>
<evidence type="ECO:0000256" key="1">
    <source>
        <dbReference type="ARBA" id="ARBA00004370"/>
    </source>
</evidence>
<evidence type="ECO:0000256" key="5">
    <source>
        <dbReference type="ARBA" id="ARBA00022670"/>
    </source>
</evidence>
<feature type="binding site" evidence="16">
    <location>
        <position position="495"/>
    </location>
    <ligand>
        <name>Zn(2+)</name>
        <dbReference type="ChEBI" id="CHEBI:29105"/>
        <note>catalytic</note>
    </ligand>
</feature>
<dbReference type="Pfam" id="PF06480">
    <property type="entry name" value="FtsH_ext"/>
    <property type="match status" value="1"/>
</dbReference>
<evidence type="ECO:0000256" key="10">
    <source>
        <dbReference type="ARBA" id="ARBA00022833"/>
    </source>
</evidence>
<sequence>MKRLAKNLGLYLVLIVLVVSLVNVFLSPVRGPEELKTLTYSEFMKSAEEGRVRHVALEDGSLKGEMRDGSGFKTYIVGVGDLARDLAAKGIDVEVVPPTKAPWWSTMMTSLFPTLLLIGAWIFILHHMQGGGSKVMNFAKSKAKMFLDNRPKVTFEEVAGCDEAKEELQEVIEFLREPGKFVKLGARVPRGVLLLGPPGTGKTLLARASAGEADVPFFSISGSDFVEMFVGVGAARVRDLFEQARKMQPCIVFIDEIDAVGRQRGAGLGGGHDEREQTLNQLLVEMDGFDATTGIILIAATNRADILDPALLRPGRFDRHIVVDRPDVLGRQAILKVHTKEKKLDEGVDLDVLARRTPGFVGADLANLVNEAALLAARRSKTMIGMSELEESIDRVLAGPERKSRVMSAKERRIVAFHESGHALVAKLIPGADPVHKISIIPRGSHALGYTLQLPEEDRFLASKQELFGKICLLLGGRVTEEIVFGDVTTGAQNDLERATGIARQMVTQFGMSDKVGPMTLGRKQHEVFLGRDIVDDRNYSEEVAFVVDQEVRSILEGAYGKVRELLTENRDKLDRLAETLLEKEVIEAGELGAILNPESLEVGESAVETPPPAGEEQISPDLSRPASAGLNPSVEPA</sequence>
<organism evidence="20 21">
    <name type="scientific">Aminithiophilus ramosus</name>
    <dbReference type="NCBI Taxonomy" id="3029084"/>
    <lineage>
        <taxon>Bacteria</taxon>
        <taxon>Thermotogati</taxon>
        <taxon>Synergistota</taxon>
        <taxon>Synergistia</taxon>
        <taxon>Synergistales</taxon>
        <taxon>Aminithiophilaceae</taxon>
        <taxon>Aminithiophilus</taxon>
    </lineage>
</organism>
<dbReference type="InterPro" id="IPR037219">
    <property type="entry name" value="Peptidase_M41-like"/>
</dbReference>
<keyword evidence="7 16" id="KW-0479">Metal-binding</keyword>
<evidence type="ECO:0000256" key="16">
    <source>
        <dbReference type="HAMAP-Rule" id="MF_01458"/>
    </source>
</evidence>
<proteinExistence type="inferred from homology"/>
<comment type="caution">
    <text evidence="16">Lacks conserved residue(s) required for the propagation of feature annotation.</text>
</comment>
<evidence type="ECO:0000256" key="9">
    <source>
        <dbReference type="ARBA" id="ARBA00022801"/>
    </source>
</evidence>
<dbReference type="InterPro" id="IPR005936">
    <property type="entry name" value="FtsH"/>
</dbReference>
<dbReference type="FunFam" id="3.40.50.300:FF:000001">
    <property type="entry name" value="ATP-dependent zinc metalloprotease FtsH"/>
    <property type="match status" value="1"/>
</dbReference>
<dbReference type="GO" id="GO:0008270">
    <property type="term" value="F:zinc ion binding"/>
    <property type="evidence" value="ECO:0007669"/>
    <property type="project" value="UniProtKB-UniRule"/>
</dbReference>
<dbReference type="Pfam" id="PF01434">
    <property type="entry name" value="Peptidase_M41"/>
    <property type="match status" value="1"/>
</dbReference>
<feature type="binding site" evidence="16">
    <location>
        <position position="422"/>
    </location>
    <ligand>
        <name>Zn(2+)</name>
        <dbReference type="ChEBI" id="CHEBI:29105"/>
        <note>catalytic</note>
    </ligand>
</feature>
<dbReference type="EC" id="3.4.24.-" evidence="16"/>
<evidence type="ECO:0000256" key="11">
    <source>
        <dbReference type="ARBA" id="ARBA00022840"/>
    </source>
</evidence>
<keyword evidence="4" id="KW-0997">Cell inner membrane</keyword>
<evidence type="ECO:0000256" key="14">
    <source>
        <dbReference type="ARBA" id="ARBA00023136"/>
    </source>
</evidence>
<dbReference type="GO" id="GO:0006508">
    <property type="term" value="P:proteolysis"/>
    <property type="evidence" value="ECO:0007669"/>
    <property type="project" value="UniProtKB-KW"/>
</dbReference>
<evidence type="ECO:0000256" key="3">
    <source>
        <dbReference type="ARBA" id="ARBA00022475"/>
    </source>
</evidence>
<feature type="active site" evidence="16">
    <location>
        <position position="419"/>
    </location>
</feature>
<dbReference type="InterPro" id="IPR027417">
    <property type="entry name" value="P-loop_NTPase"/>
</dbReference>
<comment type="similarity">
    <text evidence="2 16">In the C-terminal section; belongs to the peptidase M41 family.</text>
</comment>
<evidence type="ECO:0000256" key="17">
    <source>
        <dbReference type="RuleBase" id="RU003651"/>
    </source>
</evidence>
<dbReference type="PROSITE" id="PS00674">
    <property type="entry name" value="AAA"/>
    <property type="match status" value="1"/>
</dbReference>
<dbReference type="PANTHER" id="PTHR23076:SF97">
    <property type="entry name" value="ATP-DEPENDENT ZINC METALLOPROTEASE YME1L1"/>
    <property type="match status" value="1"/>
</dbReference>
<evidence type="ECO:0000313" key="21">
    <source>
        <dbReference type="Proteomes" id="UP000671879"/>
    </source>
</evidence>
<keyword evidence="6 16" id="KW-0812">Transmembrane</keyword>
<dbReference type="InterPro" id="IPR011546">
    <property type="entry name" value="Pept_M41_FtsH_extracell"/>
</dbReference>
<dbReference type="Gene3D" id="3.30.720.210">
    <property type="match status" value="1"/>
</dbReference>
<dbReference type="HAMAP" id="MF_01458">
    <property type="entry name" value="FtsH"/>
    <property type="match status" value="1"/>
</dbReference>
<feature type="domain" description="AAA+ ATPase" evidence="19">
    <location>
        <begin position="188"/>
        <end position="327"/>
    </location>
</feature>
<accession>A0A9Q7AT65</accession>
<comment type="subcellular location">
    <subcellularLocation>
        <location evidence="16">Cell membrane</location>
        <topology evidence="16">Multi-pass membrane protein</topology>
        <orientation evidence="16">Cytoplasmic side</orientation>
    </subcellularLocation>
    <subcellularLocation>
        <location evidence="1">Membrane</location>
    </subcellularLocation>
</comment>
<dbReference type="Gene3D" id="3.40.50.300">
    <property type="entry name" value="P-loop containing nucleotide triphosphate hydrolases"/>
    <property type="match status" value="1"/>
</dbReference>
<dbReference type="InterPro" id="IPR003959">
    <property type="entry name" value="ATPase_AAA_core"/>
</dbReference>
<dbReference type="InterPro" id="IPR041569">
    <property type="entry name" value="AAA_lid_3"/>
</dbReference>
<keyword evidence="12 16" id="KW-1133">Transmembrane helix</keyword>
<dbReference type="GO" id="GO:0016887">
    <property type="term" value="F:ATP hydrolysis activity"/>
    <property type="evidence" value="ECO:0007669"/>
    <property type="project" value="UniProtKB-UniRule"/>
</dbReference>
<evidence type="ECO:0000256" key="12">
    <source>
        <dbReference type="ARBA" id="ARBA00022989"/>
    </source>
</evidence>
<dbReference type="GO" id="GO:0005524">
    <property type="term" value="F:ATP binding"/>
    <property type="evidence" value="ECO:0007669"/>
    <property type="project" value="UniProtKB-UniRule"/>
</dbReference>
<dbReference type="InterPro" id="IPR000642">
    <property type="entry name" value="Peptidase_M41"/>
</dbReference>
<dbReference type="SMART" id="SM00382">
    <property type="entry name" value="AAA"/>
    <property type="match status" value="1"/>
</dbReference>
<evidence type="ECO:0000256" key="6">
    <source>
        <dbReference type="ARBA" id="ARBA00022692"/>
    </source>
</evidence>
<evidence type="ECO:0000256" key="18">
    <source>
        <dbReference type="SAM" id="MobiDB-lite"/>
    </source>
</evidence>
<feature type="region of interest" description="Disordered" evidence="18">
    <location>
        <begin position="600"/>
        <end position="638"/>
    </location>
</feature>
<dbReference type="InterPro" id="IPR003593">
    <property type="entry name" value="AAA+_ATPase"/>
</dbReference>
<dbReference type="SUPFAM" id="SSF140990">
    <property type="entry name" value="FtsH protease domain-like"/>
    <property type="match status" value="1"/>
</dbReference>
<evidence type="ECO:0000256" key="8">
    <source>
        <dbReference type="ARBA" id="ARBA00022741"/>
    </source>
</evidence>
<dbReference type="FunFam" id="1.20.58.760:FF:000001">
    <property type="entry name" value="ATP-dependent zinc metalloprotease FtsH"/>
    <property type="match status" value="1"/>
</dbReference>
<dbReference type="InterPro" id="IPR003960">
    <property type="entry name" value="ATPase_AAA_CS"/>
</dbReference>
<evidence type="ECO:0000256" key="2">
    <source>
        <dbReference type="ARBA" id="ARBA00010044"/>
    </source>
</evidence>
<dbReference type="GO" id="GO:0030163">
    <property type="term" value="P:protein catabolic process"/>
    <property type="evidence" value="ECO:0007669"/>
    <property type="project" value="UniProtKB-UniRule"/>
</dbReference>
<keyword evidence="9 16" id="KW-0378">Hydrolase</keyword>
<keyword evidence="10 16" id="KW-0862">Zinc</keyword>
<dbReference type="GO" id="GO:0004222">
    <property type="term" value="F:metalloendopeptidase activity"/>
    <property type="evidence" value="ECO:0007669"/>
    <property type="project" value="InterPro"/>
</dbReference>
<keyword evidence="14 16" id="KW-0472">Membrane</keyword>
<evidence type="ECO:0000256" key="15">
    <source>
        <dbReference type="ARBA" id="ARBA00061570"/>
    </source>
</evidence>